<reference evidence="2 3" key="2">
    <citation type="journal article" date="2019" name="G3 (Bethesda)">
        <title>Hybrid Assembly of the Genome of the Entomopathogenic Nematode Steinernema carpocapsae Identifies the X-Chromosome.</title>
        <authorList>
            <person name="Serra L."/>
            <person name="Macchietto M."/>
            <person name="Macias-Munoz A."/>
            <person name="McGill C.J."/>
            <person name="Rodriguez I.M."/>
            <person name="Rodriguez B."/>
            <person name="Murad R."/>
            <person name="Mortazavi A."/>
        </authorList>
    </citation>
    <scope>NUCLEOTIDE SEQUENCE [LARGE SCALE GENOMIC DNA]</scope>
    <source>
        <strain evidence="2 3">ALL</strain>
    </source>
</reference>
<feature type="compositionally biased region" description="Basic and acidic residues" evidence="1">
    <location>
        <begin position="108"/>
        <end position="123"/>
    </location>
</feature>
<proteinExistence type="predicted"/>
<gene>
    <name evidence="2" type="ORF">L596_013800</name>
</gene>
<sequence length="166" mass="18841">MDLKKQAGAATSGKETVVQIPSWSHASYSTREKQKRLKISARRSKQRFLHQVHLFVKTHIRLLSLIPTSPPFLQFHVLRVVLEVNVPSAKIGAALTQFGSISTPSQKRASEKPKENDARESKRAKIVANPIEVETRGLSDEDQQRVQDKILESFREFRSKCLIVNQ</sequence>
<evidence type="ECO:0000313" key="3">
    <source>
        <dbReference type="Proteomes" id="UP000298663"/>
    </source>
</evidence>
<organism evidence="2 3">
    <name type="scientific">Steinernema carpocapsae</name>
    <name type="common">Entomopathogenic nematode</name>
    <dbReference type="NCBI Taxonomy" id="34508"/>
    <lineage>
        <taxon>Eukaryota</taxon>
        <taxon>Metazoa</taxon>
        <taxon>Ecdysozoa</taxon>
        <taxon>Nematoda</taxon>
        <taxon>Chromadorea</taxon>
        <taxon>Rhabditida</taxon>
        <taxon>Tylenchina</taxon>
        <taxon>Panagrolaimomorpha</taxon>
        <taxon>Strongyloidoidea</taxon>
        <taxon>Steinernematidae</taxon>
        <taxon>Steinernema</taxon>
    </lineage>
</organism>
<protein>
    <submittedName>
        <fullName evidence="2">Uncharacterized protein</fullName>
    </submittedName>
</protein>
<accession>A0A4U5P2E9</accession>
<comment type="caution">
    <text evidence="2">The sequence shown here is derived from an EMBL/GenBank/DDBJ whole genome shotgun (WGS) entry which is preliminary data.</text>
</comment>
<dbReference type="AlphaFoldDB" id="A0A4U5P2E9"/>
<evidence type="ECO:0000256" key="1">
    <source>
        <dbReference type="SAM" id="MobiDB-lite"/>
    </source>
</evidence>
<name>A0A4U5P2E9_STECR</name>
<evidence type="ECO:0000313" key="2">
    <source>
        <dbReference type="EMBL" id="TKR89743.1"/>
    </source>
</evidence>
<keyword evidence="3" id="KW-1185">Reference proteome</keyword>
<feature type="region of interest" description="Disordered" evidence="1">
    <location>
        <begin position="102"/>
        <end position="124"/>
    </location>
</feature>
<dbReference type="EMBL" id="AZBU02000003">
    <property type="protein sequence ID" value="TKR89743.1"/>
    <property type="molecule type" value="Genomic_DNA"/>
</dbReference>
<dbReference type="Proteomes" id="UP000298663">
    <property type="component" value="Unassembled WGS sequence"/>
</dbReference>
<reference evidence="2 3" key="1">
    <citation type="journal article" date="2015" name="Genome Biol.">
        <title>Comparative genomics of Steinernema reveals deeply conserved gene regulatory networks.</title>
        <authorList>
            <person name="Dillman A.R."/>
            <person name="Macchietto M."/>
            <person name="Porter C.F."/>
            <person name="Rogers A."/>
            <person name="Williams B."/>
            <person name="Antoshechkin I."/>
            <person name="Lee M.M."/>
            <person name="Goodwin Z."/>
            <person name="Lu X."/>
            <person name="Lewis E.E."/>
            <person name="Goodrich-Blair H."/>
            <person name="Stock S.P."/>
            <person name="Adams B.J."/>
            <person name="Sternberg P.W."/>
            <person name="Mortazavi A."/>
        </authorList>
    </citation>
    <scope>NUCLEOTIDE SEQUENCE [LARGE SCALE GENOMIC DNA]</scope>
    <source>
        <strain evidence="2 3">ALL</strain>
    </source>
</reference>